<keyword evidence="2" id="KW-1185">Reference proteome</keyword>
<protein>
    <submittedName>
        <fullName evidence="1">Uncharacterized protein</fullName>
    </submittedName>
</protein>
<accession>A0ABQ4ZXP9</accession>
<reference evidence="1" key="2">
    <citation type="submission" date="2022-01" db="EMBL/GenBank/DDBJ databases">
        <authorList>
            <person name="Yamashiro T."/>
            <person name="Shiraishi A."/>
            <person name="Satake H."/>
            <person name="Nakayama K."/>
        </authorList>
    </citation>
    <scope>NUCLEOTIDE SEQUENCE</scope>
</reference>
<dbReference type="EMBL" id="BQNB010011756">
    <property type="protein sequence ID" value="GJS94760.1"/>
    <property type="molecule type" value="Genomic_DNA"/>
</dbReference>
<comment type="caution">
    <text evidence="1">The sequence shown here is derived from an EMBL/GenBank/DDBJ whole genome shotgun (WGS) entry which is preliminary data.</text>
</comment>
<organism evidence="1 2">
    <name type="scientific">Tanacetum coccineum</name>
    <dbReference type="NCBI Taxonomy" id="301880"/>
    <lineage>
        <taxon>Eukaryota</taxon>
        <taxon>Viridiplantae</taxon>
        <taxon>Streptophyta</taxon>
        <taxon>Embryophyta</taxon>
        <taxon>Tracheophyta</taxon>
        <taxon>Spermatophyta</taxon>
        <taxon>Magnoliopsida</taxon>
        <taxon>eudicotyledons</taxon>
        <taxon>Gunneridae</taxon>
        <taxon>Pentapetalae</taxon>
        <taxon>asterids</taxon>
        <taxon>campanulids</taxon>
        <taxon>Asterales</taxon>
        <taxon>Asteraceae</taxon>
        <taxon>Asteroideae</taxon>
        <taxon>Anthemideae</taxon>
        <taxon>Anthemidinae</taxon>
        <taxon>Tanacetum</taxon>
    </lineage>
</organism>
<proteinExistence type="predicted"/>
<gene>
    <name evidence="1" type="ORF">Tco_0801728</name>
</gene>
<sequence>MCRQSLPMALSVPSAKLMIMALKEYGYQSRREIRWPEWDPFRTRFRYYRVYGRGLPSVGGLRKRLVPSPCSSYYIRDVASVALGLVFGPLICLVGPRAHCDNTTQAQRPDLGSLVPLPSVVRGHFASPQIFLNWAAWDAEFKQIGMPSLTDGINVESNLRGPFGLSKFGVRDYQGCLVQHAPSWVALRTLLRIKKNNGNSPRFFKSVTIPNSDVRMSMAGMKYLRGELKRESVVRSICVPSCKRASPFILLEPYPTTRVNGALSLESEEEAVDQVLLHQSADADTSGPKHIHPSSSKIGD</sequence>
<reference evidence="1" key="1">
    <citation type="journal article" date="2022" name="Int. J. Mol. Sci.">
        <title>Draft Genome of Tanacetum Coccineum: Genomic Comparison of Closely Related Tanacetum-Family Plants.</title>
        <authorList>
            <person name="Yamashiro T."/>
            <person name="Shiraishi A."/>
            <person name="Nakayama K."/>
            <person name="Satake H."/>
        </authorList>
    </citation>
    <scope>NUCLEOTIDE SEQUENCE</scope>
</reference>
<dbReference type="Proteomes" id="UP001151760">
    <property type="component" value="Unassembled WGS sequence"/>
</dbReference>
<evidence type="ECO:0000313" key="1">
    <source>
        <dbReference type="EMBL" id="GJS94760.1"/>
    </source>
</evidence>
<evidence type="ECO:0000313" key="2">
    <source>
        <dbReference type="Proteomes" id="UP001151760"/>
    </source>
</evidence>
<name>A0ABQ4ZXP9_9ASTR</name>